<name>E1YB38_9BACT</name>
<protein>
    <submittedName>
        <fullName evidence="1">Uncharacterized protein</fullName>
    </submittedName>
</protein>
<sequence length="89" mass="9980">MKNIDEAWNALRATLQNNFSFYDIKEIVGLAGFDLASISHLEQRAGGGASKGQLMTGVDRGLRDLDNETFKRFIAVYMLSRVPQEDTQK</sequence>
<reference evidence="1" key="1">
    <citation type="journal article" date="2011" name="Environ. Microbiol.">
        <title>Genomic insights into the metabolic potential of the polycyclic aromatic hydrocarbon degrading sulfate-reducing Deltaproteobacterium N47.</title>
        <authorList>
            <person name="Bergmann F."/>
            <person name="Selesi D."/>
            <person name="Weinmaier T."/>
            <person name="Tischler P."/>
            <person name="Rattei T."/>
            <person name="Meckenstock R.U."/>
        </authorList>
    </citation>
    <scope>NUCLEOTIDE SEQUENCE</scope>
</reference>
<organism evidence="1">
    <name type="scientific">uncultured Desulfobacterium sp</name>
    <dbReference type="NCBI Taxonomy" id="201089"/>
    <lineage>
        <taxon>Bacteria</taxon>
        <taxon>Pseudomonadati</taxon>
        <taxon>Thermodesulfobacteriota</taxon>
        <taxon>Desulfobacteria</taxon>
        <taxon>Desulfobacterales</taxon>
        <taxon>Desulfobacteriaceae</taxon>
        <taxon>Desulfobacterium</taxon>
        <taxon>environmental samples</taxon>
    </lineage>
</organism>
<gene>
    <name evidence="1" type="ORF">N47_C19370</name>
</gene>
<evidence type="ECO:0000313" key="1">
    <source>
        <dbReference type="EMBL" id="CBX27879.1"/>
    </source>
</evidence>
<dbReference type="AlphaFoldDB" id="E1YB38"/>
<accession>E1YB38</accession>
<dbReference type="EMBL" id="FR695867">
    <property type="protein sequence ID" value="CBX27879.1"/>
    <property type="molecule type" value="Genomic_DNA"/>
</dbReference>
<proteinExistence type="predicted"/>